<dbReference type="EMBL" id="CAJGYO010000008">
    <property type="protein sequence ID" value="CAD6250262.1"/>
    <property type="molecule type" value="Genomic_DNA"/>
</dbReference>
<dbReference type="SUPFAM" id="SSF54001">
    <property type="entry name" value="Cysteine proteinases"/>
    <property type="match status" value="1"/>
</dbReference>
<sequence>MDAAKEADDGGGSGVGGGDRAAHGAEDRGVTGGGGAARASLGYGSGALFDVAETPGAGDLAAGVAINGAGRASGEAERLGAAGSSSGAGDPAQGARRKRRHQLGERGRLMMLLHALFDKFLHTDYLAFFVDTFCLVALFFEVSMQLTCVFLYNTTVEYPLYVPKTLFAHSFDKNITNMHWFSTLYAILPSFLCNLYYMDWLDHPAGPADRFQTPRINMFTSEMVTNLSKADKVHDGQAIEGYGSLNQNMVTTFGFMIDEVPRAVRNDEDDDNEADTSQPSSTYPSTLPNASQLSNSQIENMNDYLFEQQEARKQKTVNEMGDHQENPDVSGSCNDDTGNVRANLEHPAEEGDGQGSVGLFNVNPRVTEALNEVTHIYSGLENINDLSQSGPPQFDYTPQQQAIFSVHRQPRDAVPLQFPNTQRFIETCYEKANELFNLLVSSDLSFKDSIICHFGSDNSRAGEVCQYFAIGEDVVDSWQGKLISSLDRFLADQHHLKGVKEIVVPFLRGGHFSVYVINFIHHRVDIPDPNPWNLIRDGWKQTHKGNVEYGKHKGQWCKIMMRRLSEAIQIAKTDSGIPKFGNFKCEMVDNIPKQAVGSNDYEFYVMWYMEYYNVGTDKVNWPYSASSEQIRADML</sequence>
<feature type="compositionally biased region" description="Low complexity" evidence="1">
    <location>
        <begin position="77"/>
        <end position="94"/>
    </location>
</feature>
<feature type="compositionally biased region" description="Basic and acidic residues" evidence="1">
    <location>
        <begin position="20"/>
        <end position="29"/>
    </location>
</feature>
<comment type="caution">
    <text evidence="2">The sequence shown here is derived from an EMBL/GenBank/DDBJ whole genome shotgun (WGS) entry which is preliminary data.</text>
</comment>
<accession>A0A811Q2G6</accession>
<evidence type="ECO:0000313" key="3">
    <source>
        <dbReference type="Proteomes" id="UP000604825"/>
    </source>
</evidence>
<dbReference type="AlphaFoldDB" id="A0A811Q2G6"/>
<feature type="region of interest" description="Disordered" evidence="1">
    <location>
        <begin position="1"/>
        <end position="34"/>
    </location>
</feature>
<feature type="region of interest" description="Disordered" evidence="1">
    <location>
        <begin position="77"/>
        <end position="100"/>
    </location>
</feature>
<dbReference type="InterPro" id="IPR038765">
    <property type="entry name" value="Papain-like_cys_pep_sf"/>
</dbReference>
<feature type="compositionally biased region" description="Gly residues" evidence="1">
    <location>
        <begin position="10"/>
        <end position="19"/>
    </location>
</feature>
<evidence type="ECO:0008006" key="4">
    <source>
        <dbReference type="Google" id="ProtNLM"/>
    </source>
</evidence>
<dbReference type="OrthoDB" id="694286at2759"/>
<keyword evidence="3" id="KW-1185">Reference proteome</keyword>
<feature type="region of interest" description="Disordered" evidence="1">
    <location>
        <begin position="315"/>
        <end position="357"/>
    </location>
</feature>
<evidence type="ECO:0000256" key="1">
    <source>
        <dbReference type="SAM" id="MobiDB-lite"/>
    </source>
</evidence>
<feature type="compositionally biased region" description="Polar residues" evidence="1">
    <location>
        <begin position="275"/>
        <end position="291"/>
    </location>
</feature>
<gene>
    <name evidence="2" type="ORF">NCGR_LOCUS34056</name>
</gene>
<feature type="compositionally biased region" description="Polar residues" evidence="1">
    <location>
        <begin position="327"/>
        <end position="337"/>
    </location>
</feature>
<feature type="region of interest" description="Disordered" evidence="1">
    <location>
        <begin position="266"/>
        <end position="291"/>
    </location>
</feature>
<proteinExistence type="predicted"/>
<protein>
    <recommendedName>
        <fullName evidence="4">Ubiquitin-like protease family profile domain-containing protein</fullName>
    </recommendedName>
</protein>
<name>A0A811Q2G6_9POAL</name>
<dbReference type="Gene3D" id="3.40.395.10">
    <property type="entry name" value="Adenoviral Proteinase, Chain A"/>
    <property type="match status" value="1"/>
</dbReference>
<organism evidence="2 3">
    <name type="scientific">Miscanthus lutarioriparius</name>
    <dbReference type="NCBI Taxonomy" id="422564"/>
    <lineage>
        <taxon>Eukaryota</taxon>
        <taxon>Viridiplantae</taxon>
        <taxon>Streptophyta</taxon>
        <taxon>Embryophyta</taxon>
        <taxon>Tracheophyta</taxon>
        <taxon>Spermatophyta</taxon>
        <taxon>Magnoliopsida</taxon>
        <taxon>Liliopsida</taxon>
        <taxon>Poales</taxon>
        <taxon>Poaceae</taxon>
        <taxon>PACMAD clade</taxon>
        <taxon>Panicoideae</taxon>
        <taxon>Andropogonodae</taxon>
        <taxon>Andropogoneae</taxon>
        <taxon>Saccharinae</taxon>
        <taxon>Miscanthus</taxon>
    </lineage>
</organism>
<dbReference type="Proteomes" id="UP000604825">
    <property type="component" value="Unassembled WGS sequence"/>
</dbReference>
<evidence type="ECO:0000313" key="2">
    <source>
        <dbReference type="EMBL" id="CAD6250262.1"/>
    </source>
</evidence>
<reference evidence="2" key="1">
    <citation type="submission" date="2020-10" db="EMBL/GenBank/DDBJ databases">
        <authorList>
            <person name="Han B."/>
            <person name="Lu T."/>
            <person name="Zhao Q."/>
            <person name="Huang X."/>
            <person name="Zhao Y."/>
        </authorList>
    </citation>
    <scope>NUCLEOTIDE SEQUENCE</scope>
</reference>